<feature type="region of interest" description="Disordered" evidence="1">
    <location>
        <begin position="190"/>
        <end position="230"/>
    </location>
</feature>
<comment type="caution">
    <text evidence="2">The sequence shown here is derived from an EMBL/GenBank/DDBJ whole genome shotgun (WGS) entry which is preliminary data.</text>
</comment>
<sequence>MYGYCAVVIFNIKYNPRDSLPMDYWAWSFFVMVCAVHTTSGSLNIPDYKPITYQLKREQHRALLSKLLSHPHDKALRIVQEVCSTLHNVLLTAYGVLQSADLDEEPMKDHTSAALVSVIENVPLLLELSLHYPDVVHHVLHGKDTMDVLQWAVNITMQSGVIPVAEEQLFLRGRQELNLLPRPADYVNPASEHQRLVREKAEAERLRRETRRDRRKVHRGPKLTSRRDEL</sequence>
<dbReference type="Proteomes" id="UP000286415">
    <property type="component" value="Unassembled WGS sequence"/>
</dbReference>
<dbReference type="OrthoDB" id="5854099at2759"/>
<organism evidence="2 3">
    <name type="scientific">Clonorchis sinensis</name>
    <name type="common">Chinese liver fluke</name>
    <dbReference type="NCBI Taxonomy" id="79923"/>
    <lineage>
        <taxon>Eukaryota</taxon>
        <taxon>Metazoa</taxon>
        <taxon>Spiralia</taxon>
        <taxon>Lophotrochozoa</taxon>
        <taxon>Platyhelminthes</taxon>
        <taxon>Trematoda</taxon>
        <taxon>Digenea</taxon>
        <taxon>Opisthorchiida</taxon>
        <taxon>Opisthorchiata</taxon>
        <taxon>Opisthorchiidae</taxon>
        <taxon>Clonorchis</taxon>
    </lineage>
</organism>
<name>A0A8T1MT00_CLOSI</name>
<dbReference type="AlphaFoldDB" id="A0A8T1MT00"/>
<gene>
    <name evidence="2" type="ORF">CSKR_201573</name>
</gene>
<feature type="compositionally biased region" description="Basic and acidic residues" evidence="1">
    <location>
        <begin position="192"/>
        <end position="212"/>
    </location>
</feature>
<proteinExistence type="predicted"/>
<dbReference type="PANTHER" id="PTHR14735:SF1">
    <property type="entry name" value="COILED-COIL DOMAIN-CONTAINING PROTEIN 134"/>
    <property type="match status" value="1"/>
</dbReference>
<reference evidence="2 3" key="1">
    <citation type="journal article" date="2018" name="Biotechnol. Adv.">
        <title>Improved genomic resources and new bioinformatic workflow for the carcinogenic parasite Clonorchis sinensis: Biotechnological implications.</title>
        <authorList>
            <person name="Wang D."/>
            <person name="Korhonen P.K."/>
            <person name="Gasser R.B."/>
            <person name="Young N.D."/>
        </authorList>
    </citation>
    <scope>NUCLEOTIDE SEQUENCE [LARGE SCALE GENOMIC DNA]</scope>
    <source>
        <strain evidence="2">Cs-k2</strain>
    </source>
</reference>
<dbReference type="EMBL" id="NIRI02000042">
    <property type="protein sequence ID" value="KAG5452022.1"/>
    <property type="molecule type" value="Genomic_DNA"/>
</dbReference>
<dbReference type="InterPro" id="IPR026321">
    <property type="entry name" value="CC134"/>
</dbReference>
<keyword evidence="3" id="KW-1185">Reference proteome</keyword>
<evidence type="ECO:0000313" key="2">
    <source>
        <dbReference type="EMBL" id="KAG5452022.1"/>
    </source>
</evidence>
<evidence type="ECO:0000313" key="3">
    <source>
        <dbReference type="Proteomes" id="UP000286415"/>
    </source>
</evidence>
<dbReference type="PANTHER" id="PTHR14735">
    <property type="entry name" value="COILED-COIL DOMAIN-CONTAINING PROTEIN 134"/>
    <property type="match status" value="1"/>
</dbReference>
<dbReference type="Pfam" id="PF15002">
    <property type="entry name" value="ERK-JNK_inhib"/>
    <property type="match status" value="1"/>
</dbReference>
<protein>
    <submittedName>
        <fullName evidence="2">Uncharacterized protein</fullName>
    </submittedName>
</protein>
<reference evidence="2 3" key="2">
    <citation type="journal article" date="2021" name="Genomics">
        <title>High-quality reference genome for Clonorchis sinensis.</title>
        <authorList>
            <person name="Young N.D."/>
            <person name="Stroehlein A.J."/>
            <person name="Kinkar L."/>
            <person name="Wang T."/>
            <person name="Sohn W.M."/>
            <person name="Chang B.C.H."/>
            <person name="Kaur P."/>
            <person name="Weisz D."/>
            <person name="Dudchenko O."/>
            <person name="Aiden E.L."/>
            <person name="Korhonen P.K."/>
            <person name="Gasser R.B."/>
        </authorList>
    </citation>
    <scope>NUCLEOTIDE SEQUENCE [LARGE SCALE GENOMIC DNA]</scope>
    <source>
        <strain evidence="2">Cs-k2</strain>
    </source>
</reference>
<evidence type="ECO:0000256" key="1">
    <source>
        <dbReference type="SAM" id="MobiDB-lite"/>
    </source>
</evidence>
<accession>A0A8T1MT00</accession>